<dbReference type="Gene3D" id="1.20.58.1180">
    <property type="match status" value="1"/>
</dbReference>
<evidence type="ECO:0000256" key="5">
    <source>
        <dbReference type="ARBA" id="ARBA00039444"/>
    </source>
</evidence>
<dbReference type="EMBL" id="CDQK01000002">
    <property type="protein sequence ID" value="CEP22038.1"/>
    <property type="molecule type" value="Genomic_DNA"/>
</dbReference>
<accession>A0A0H5C2H2</accession>
<feature type="compositionally biased region" description="Low complexity" evidence="6">
    <location>
        <begin position="17"/>
        <end position="26"/>
    </location>
</feature>
<evidence type="ECO:0000313" key="7">
    <source>
        <dbReference type="EMBL" id="CEP22038.1"/>
    </source>
</evidence>
<dbReference type="PANTHER" id="PTHR11362:SF82">
    <property type="entry name" value="PHOSPHATIDYLETHANOLAMINE-BINDING PROTEIN 4"/>
    <property type="match status" value="1"/>
</dbReference>
<dbReference type="AlphaFoldDB" id="A0A0H5C2H2"/>
<comment type="function">
    <text evidence="3">Component of the mitochondrial ribosome (mitoribosome), a dedicated translation machinery responsible for the synthesis of mitochondrial genome-encoded proteins, including at least some of the essential transmembrane subunits of the mitochondrial respiratory chain. The mitoribosomes are attached to the mitochondrial inner membrane and translation products are cotranslationally integrated into the membrane.</text>
</comment>
<evidence type="ECO:0000256" key="3">
    <source>
        <dbReference type="ARBA" id="ARBA00037226"/>
    </source>
</evidence>
<dbReference type="GO" id="GO:0005739">
    <property type="term" value="C:mitochondrion"/>
    <property type="evidence" value="ECO:0007669"/>
    <property type="project" value="UniProtKB-SubCell"/>
</dbReference>
<dbReference type="PANTHER" id="PTHR11362">
    <property type="entry name" value="PHOSPHATIDYLETHANOLAMINE-BINDING PROTEIN"/>
    <property type="match status" value="1"/>
</dbReference>
<dbReference type="InterPro" id="IPR036610">
    <property type="entry name" value="PEBP-like_sf"/>
</dbReference>
<proteinExistence type="inferred from homology"/>
<name>A0A0H5C2H2_CYBJN</name>
<dbReference type="Gene3D" id="3.90.280.10">
    <property type="entry name" value="PEBP-like"/>
    <property type="match status" value="1"/>
</dbReference>
<reference evidence="8" key="1">
    <citation type="journal article" date="2015" name="J. Biotechnol.">
        <title>The structure of the Cyberlindnera jadinii genome and its relation to Candida utilis analyzed by the occurrence of single nucleotide polymorphisms.</title>
        <authorList>
            <person name="Rupp O."/>
            <person name="Brinkrolf K."/>
            <person name="Buerth C."/>
            <person name="Kunigo M."/>
            <person name="Schneider J."/>
            <person name="Jaenicke S."/>
            <person name="Goesmann A."/>
            <person name="Puehler A."/>
            <person name="Jaeger K.-E."/>
            <person name="Ernst J.F."/>
        </authorList>
    </citation>
    <scope>NUCLEOTIDE SEQUENCE [LARGE SCALE GENOMIC DNA]</scope>
    <source>
        <strain evidence="8">ATCC 18201 / CBS 1600 / BCRC 20928 / JCM 3617 / NBRC 0987 / NRRL Y-1542</strain>
    </source>
</reference>
<comment type="similarity">
    <text evidence="4">Belongs to the phosphatidylethanolamine-binding protein family. Mitochondrion-specific ribosomal protein mL38 subfamily.</text>
</comment>
<evidence type="ECO:0000256" key="1">
    <source>
        <dbReference type="ARBA" id="ARBA00004173"/>
    </source>
</evidence>
<dbReference type="InterPro" id="IPR035810">
    <property type="entry name" value="PEBP_euk"/>
</dbReference>
<gene>
    <name evidence="7" type="ORF">BN1211_2302</name>
</gene>
<dbReference type="Proteomes" id="UP000038830">
    <property type="component" value="Unassembled WGS sequence"/>
</dbReference>
<sequence length="375" mass="43099">MLRSGFGSSKRLMATVAESTSSVSAKSADKTWAKPSNLENEPRAFKAPSKYRSSLLNGVSKEGPPSLSSKKFKLRYNSPSGLQDAFDVSYAYLRDKSQELYNKIESSNENKTQLEVEAQINNPEVRFNFAYNDKLENDPQYIDYEQPVYRELLKQDWESKDQMLLMQRLEQLHAIPDTLPTFEPKVPVSLKFLNHTTVNRWIEPGTVLSSNVTAYPPSIKIQELEQVDTKTQLYTVLIVNPDVADIANNTYKTQISWGLSNVKLEYNDNFITPRRLLEDDGSINELIDYLPPVPEKNLPTQRFVVWVFRQPAPINVKLTERDFNIREFVKVNSLNAVGAHMWRSTWDLNVSKVRELYGLPKGTVFHKVRGEKRMK</sequence>
<keyword evidence="2" id="KW-0496">Mitochondrion</keyword>
<evidence type="ECO:0000313" key="8">
    <source>
        <dbReference type="Proteomes" id="UP000038830"/>
    </source>
</evidence>
<evidence type="ECO:0000256" key="4">
    <source>
        <dbReference type="ARBA" id="ARBA00038016"/>
    </source>
</evidence>
<dbReference type="FunFam" id="3.90.280.10:FF:000004">
    <property type="entry name" value="Mitochondrial large ribosomal subunit YmL35"/>
    <property type="match status" value="1"/>
</dbReference>
<dbReference type="SUPFAM" id="SSF49777">
    <property type="entry name" value="PEBP-like"/>
    <property type="match status" value="1"/>
</dbReference>
<evidence type="ECO:0000256" key="2">
    <source>
        <dbReference type="ARBA" id="ARBA00023128"/>
    </source>
</evidence>
<protein>
    <recommendedName>
        <fullName evidence="5">Large ribosomal subunit protein mL38</fullName>
    </recommendedName>
</protein>
<dbReference type="CDD" id="cd00866">
    <property type="entry name" value="PEBP_euk"/>
    <property type="match status" value="1"/>
</dbReference>
<evidence type="ECO:0000256" key="6">
    <source>
        <dbReference type="SAM" id="MobiDB-lite"/>
    </source>
</evidence>
<organism evidence="7 8">
    <name type="scientific">Cyberlindnera jadinii (strain ATCC 18201 / CBS 1600 / BCRC 20928 / JCM 3617 / NBRC 0987 / NRRL Y-1542)</name>
    <name type="common">Torula yeast</name>
    <name type="synonym">Candida utilis</name>
    <dbReference type="NCBI Taxonomy" id="983966"/>
    <lineage>
        <taxon>Eukaryota</taxon>
        <taxon>Fungi</taxon>
        <taxon>Dikarya</taxon>
        <taxon>Ascomycota</taxon>
        <taxon>Saccharomycotina</taxon>
        <taxon>Saccharomycetes</taxon>
        <taxon>Phaffomycetales</taxon>
        <taxon>Phaffomycetaceae</taxon>
        <taxon>Cyberlindnera</taxon>
    </lineage>
</organism>
<feature type="region of interest" description="Disordered" evidence="6">
    <location>
        <begin position="17"/>
        <end position="49"/>
    </location>
</feature>
<comment type="subcellular location">
    <subcellularLocation>
        <location evidence="1">Mitochondrion</location>
    </subcellularLocation>
</comment>
<dbReference type="InterPro" id="IPR008914">
    <property type="entry name" value="PEBP"/>
</dbReference>
<dbReference type="Pfam" id="PF01161">
    <property type="entry name" value="PBP"/>
    <property type="match status" value="1"/>
</dbReference>